<protein>
    <recommendedName>
        <fullName evidence="3">CHCH domain-containing protein</fullName>
    </recommendedName>
</protein>
<comment type="caution">
    <text evidence="1">The sequence shown here is derived from an EMBL/GenBank/DDBJ whole genome shotgun (WGS) entry which is preliminary data.</text>
</comment>
<reference evidence="1" key="1">
    <citation type="submission" date="2021-12" db="EMBL/GenBank/DDBJ databases">
        <title>Prjna785345.</title>
        <authorList>
            <person name="Rujirawat T."/>
            <person name="Krajaejun T."/>
        </authorList>
    </citation>
    <scope>NUCLEOTIDE SEQUENCE</scope>
    <source>
        <strain evidence="1">Pi057C3</strain>
    </source>
</reference>
<dbReference type="SUPFAM" id="SSF47072">
    <property type="entry name" value="Cysteine alpha-hairpin motif"/>
    <property type="match status" value="1"/>
</dbReference>
<proteinExistence type="predicted"/>
<dbReference type="InterPro" id="IPR009069">
    <property type="entry name" value="Cys_alpha_HP_mot_SF"/>
</dbReference>
<evidence type="ECO:0000313" key="2">
    <source>
        <dbReference type="Proteomes" id="UP001209570"/>
    </source>
</evidence>
<evidence type="ECO:0000313" key="1">
    <source>
        <dbReference type="EMBL" id="KAJ0395693.1"/>
    </source>
</evidence>
<evidence type="ECO:0008006" key="3">
    <source>
        <dbReference type="Google" id="ProtNLM"/>
    </source>
</evidence>
<accession>A0AAD5LD29</accession>
<dbReference type="EMBL" id="JAKCXM010000329">
    <property type="protein sequence ID" value="KAJ0395693.1"/>
    <property type="molecule type" value="Genomic_DNA"/>
</dbReference>
<keyword evidence="2" id="KW-1185">Reference proteome</keyword>
<organism evidence="1 2">
    <name type="scientific">Pythium insidiosum</name>
    <name type="common">Pythiosis disease agent</name>
    <dbReference type="NCBI Taxonomy" id="114742"/>
    <lineage>
        <taxon>Eukaryota</taxon>
        <taxon>Sar</taxon>
        <taxon>Stramenopiles</taxon>
        <taxon>Oomycota</taxon>
        <taxon>Peronosporomycetes</taxon>
        <taxon>Pythiales</taxon>
        <taxon>Pythiaceae</taxon>
        <taxon>Pythium</taxon>
    </lineage>
</organism>
<dbReference type="Proteomes" id="UP001209570">
    <property type="component" value="Unassembled WGS sequence"/>
</dbReference>
<name>A0AAD5LD29_PYTIN</name>
<dbReference type="AlphaFoldDB" id="A0AAD5LD29"/>
<sequence length="76" mass="8287">MGAEESKVIELPPGANPCAAQMDAYMKCVNAKNAESGGLRDGDECEKEGEAYRECRRIAKELKKAQQQQAANKKAE</sequence>
<dbReference type="PROSITE" id="PS51808">
    <property type="entry name" value="CHCH"/>
    <property type="match status" value="1"/>
</dbReference>
<gene>
    <name evidence="1" type="ORF">P43SY_005123</name>
</gene>